<reference evidence="4 6" key="2">
    <citation type="submission" date="2018-03" db="EMBL/GenBank/DDBJ databases">
        <authorList>
            <person name="Fogelqvist J."/>
        </authorList>
    </citation>
    <scope>NUCLEOTIDE SEQUENCE [LARGE SCALE GENOMIC DNA]</scope>
</reference>
<dbReference type="Gene3D" id="1.25.40.10">
    <property type="entry name" value="Tetratricopeptide repeat domain"/>
    <property type="match status" value="3"/>
</dbReference>
<dbReference type="Proteomes" id="UP000290189">
    <property type="component" value="Unassembled WGS sequence"/>
</dbReference>
<feature type="compositionally biased region" description="Acidic residues" evidence="2">
    <location>
        <begin position="736"/>
        <end position="752"/>
    </location>
</feature>
<organism evidence="3 5">
    <name type="scientific">Plasmodiophora brassicae</name>
    <name type="common">Clubroot disease agent</name>
    <dbReference type="NCBI Taxonomy" id="37360"/>
    <lineage>
        <taxon>Eukaryota</taxon>
        <taxon>Sar</taxon>
        <taxon>Rhizaria</taxon>
        <taxon>Endomyxa</taxon>
        <taxon>Phytomyxea</taxon>
        <taxon>Plasmodiophorida</taxon>
        <taxon>Plasmodiophoridae</taxon>
        <taxon>Plasmodiophora</taxon>
    </lineage>
</organism>
<dbReference type="STRING" id="37360.A0A0G4J7I0"/>
<keyword evidence="1" id="KW-0802">TPR repeat</keyword>
<reference evidence="3 5" key="1">
    <citation type="submission" date="2015-02" db="EMBL/GenBank/DDBJ databases">
        <authorList>
            <person name="Chooi Y.-H."/>
        </authorList>
    </citation>
    <scope>NUCLEOTIDE SEQUENCE [LARGE SCALE GENOMIC DNA]</scope>
    <source>
        <strain evidence="3">E3</strain>
    </source>
</reference>
<dbReference type="InterPro" id="IPR011990">
    <property type="entry name" value="TPR-like_helical_dom_sf"/>
</dbReference>
<dbReference type="AlphaFoldDB" id="A0A0G4J7I0"/>
<geneLocation type="mitochondrion" evidence="4"/>
<feature type="repeat" description="TPR" evidence="1">
    <location>
        <begin position="197"/>
        <end position="230"/>
    </location>
</feature>
<dbReference type="Pfam" id="PF13432">
    <property type="entry name" value="TPR_16"/>
    <property type="match status" value="1"/>
</dbReference>
<dbReference type="Proteomes" id="UP000039324">
    <property type="component" value="Unassembled WGS sequence"/>
</dbReference>
<dbReference type="GO" id="GO:0005814">
    <property type="term" value="C:centriole"/>
    <property type="evidence" value="ECO:0007669"/>
    <property type="project" value="TreeGrafter"/>
</dbReference>
<evidence type="ECO:0000313" key="3">
    <source>
        <dbReference type="EMBL" id="CEP03482.1"/>
    </source>
</evidence>
<evidence type="ECO:0000256" key="1">
    <source>
        <dbReference type="PROSITE-ProRule" id="PRU00339"/>
    </source>
</evidence>
<dbReference type="SMART" id="SM00028">
    <property type="entry name" value="TPR"/>
    <property type="match status" value="9"/>
</dbReference>
<dbReference type="PANTHER" id="PTHR44117:SF1">
    <property type="entry name" value="INTRAFLAGELLAR TRANSPORT PROTEIN 88 HOMOLOG"/>
    <property type="match status" value="1"/>
</dbReference>
<feature type="region of interest" description="Disordered" evidence="2">
    <location>
        <begin position="682"/>
        <end position="712"/>
    </location>
</feature>
<evidence type="ECO:0000256" key="2">
    <source>
        <dbReference type="SAM" id="MobiDB-lite"/>
    </source>
</evidence>
<dbReference type="PROSITE" id="PS50005">
    <property type="entry name" value="TPR"/>
    <property type="match status" value="6"/>
</dbReference>
<feature type="region of interest" description="Disordered" evidence="2">
    <location>
        <begin position="733"/>
        <end position="752"/>
    </location>
</feature>
<dbReference type="OrthoDB" id="1926212at2759"/>
<protein>
    <recommendedName>
        <fullName evidence="7">Intraflagellar transport protein 88</fullName>
    </recommendedName>
</protein>
<feature type="repeat" description="TPR" evidence="1">
    <location>
        <begin position="482"/>
        <end position="515"/>
    </location>
</feature>
<name>A0A0G4J7I0_PLABS</name>
<dbReference type="EMBL" id="CDSF01000144">
    <property type="protein sequence ID" value="CEP03482.1"/>
    <property type="molecule type" value="Genomic_DNA"/>
</dbReference>
<gene>
    <name evidence="3" type="ORF">PBRA_003242</name>
    <name evidence="4" type="ORF">PLBR_LOCUS2932</name>
</gene>
<dbReference type="GO" id="GO:0036064">
    <property type="term" value="C:ciliary basal body"/>
    <property type="evidence" value="ECO:0007669"/>
    <property type="project" value="TreeGrafter"/>
</dbReference>
<dbReference type="GO" id="GO:0097546">
    <property type="term" value="C:ciliary base"/>
    <property type="evidence" value="ECO:0007669"/>
    <property type="project" value="TreeGrafter"/>
</dbReference>
<dbReference type="PANTHER" id="PTHR44117">
    <property type="entry name" value="INTRAFLAGELLAR TRANSPORT PROTEIN 88 HOMOLOG"/>
    <property type="match status" value="1"/>
</dbReference>
<sequence>MYGRYAAGSSVAAQDNNDLYSGFDGAGSSSIIHEPIGGYAMQAMARGTTAMQMTEDPRPMTSVKGAGYKSNVGSPFDPVAQTHRGKMAALKKKIENGPEFVAKEMEREINQLIVESATAKVNRSYVVALDKAKEAVRRERLLVRHCEQNGLAEHINVDLSFATQFNLAVQYTANDMMNEALNIYTVMVKTKQFANAGRLRVNMGNIYYKQKKYPAAIKMYRMAMDLVGATSKDTRYLIMRNIGNAFVRLGQFQDAIQAFESIMDGAADSQTGFNLVVCYFALGDKDKMKKGFLQLLMVPVEGMGDDKVGGDLLSKYYAKRQAAHSKYVLWAAKLIAPVIEETSDAGFQWLISHLKSPKPGSDAGAHVDGSRSWYERLSMELELCHGISFLKQGDFPGAMAIFRSIERQQLDMHDQAACNLSFLYFLEGDYAQAKKYADMAVQENRYNASALVNRGNVHFVEDEFDAAQEMYLEAIGVEADCTEAVFNLALVYKQLGKLEDALGAFRKLHNLCPKNPEIISHIADIYDLVDVPAEAAEWYKILLGLVPTDGNALARLGRIACKLEDQTQALHCFTEAYQYNPVSMEVISWLGVWYVKSELYESAILFFQRAAEIEPGEIKWKLMVASCYRRMGAMEKALQLYKRIHSQEPDSVECLRYLCSIYRDTHQDALYEEYAKKLERLDRKEEPVAGQEPVRAESATPTPAPSVPVIEDVKPGAMPVTSTMAVPAAKVATTATDDEFDAEDDDDELLPM</sequence>
<keyword evidence="5" id="KW-1185">Reference proteome</keyword>
<feature type="repeat" description="TPR" evidence="1">
    <location>
        <begin position="236"/>
        <end position="269"/>
    </location>
</feature>
<dbReference type="OMA" id="RIKIMHN"/>
<dbReference type="Pfam" id="PF13424">
    <property type="entry name" value="TPR_12"/>
    <property type="match status" value="1"/>
</dbReference>
<keyword evidence="4" id="KW-0496">Mitochondrion</keyword>
<dbReference type="SUPFAM" id="SSF48452">
    <property type="entry name" value="TPR-like"/>
    <property type="match status" value="2"/>
</dbReference>
<evidence type="ECO:0000313" key="6">
    <source>
        <dbReference type="Proteomes" id="UP000290189"/>
    </source>
</evidence>
<feature type="repeat" description="TPR" evidence="1">
    <location>
        <begin position="550"/>
        <end position="583"/>
    </location>
</feature>
<feature type="repeat" description="TPR" evidence="1">
    <location>
        <begin position="584"/>
        <end position="617"/>
    </location>
</feature>
<evidence type="ECO:0000313" key="5">
    <source>
        <dbReference type="Proteomes" id="UP000039324"/>
    </source>
</evidence>
<accession>A0A0G4J7I0</accession>
<dbReference type="InterPro" id="IPR019734">
    <property type="entry name" value="TPR_rpt"/>
</dbReference>
<dbReference type="GO" id="GO:0097730">
    <property type="term" value="C:non-motile cilium"/>
    <property type="evidence" value="ECO:0007669"/>
    <property type="project" value="TreeGrafter"/>
</dbReference>
<dbReference type="GO" id="GO:1905515">
    <property type="term" value="P:non-motile cilium assembly"/>
    <property type="evidence" value="ECO:0007669"/>
    <property type="project" value="TreeGrafter"/>
</dbReference>
<feature type="repeat" description="TPR" evidence="1">
    <location>
        <begin position="448"/>
        <end position="481"/>
    </location>
</feature>
<dbReference type="GO" id="GO:0019894">
    <property type="term" value="F:kinesin binding"/>
    <property type="evidence" value="ECO:0007669"/>
    <property type="project" value="TreeGrafter"/>
</dbReference>
<evidence type="ECO:0008006" key="7">
    <source>
        <dbReference type="Google" id="ProtNLM"/>
    </source>
</evidence>
<dbReference type="Pfam" id="PF13174">
    <property type="entry name" value="TPR_6"/>
    <property type="match status" value="1"/>
</dbReference>
<evidence type="ECO:0000313" key="4">
    <source>
        <dbReference type="EMBL" id="SPQ95717.1"/>
    </source>
</evidence>
<proteinExistence type="predicted"/>
<dbReference type="EMBL" id="OVEO01000004">
    <property type="protein sequence ID" value="SPQ95717.1"/>
    <property type="molecule type" value="Genomic_DNA"/>
</dbReference>
<dbReference type="GO" id="GO:0042073">
    <property type="term" value="P:intraciliary transport"/>
    <property type="evidence" value="ECO:0007669"/>
    <property type="project" value="TreeGrafter"/>
</dbReference>